<feature type="region of interest" description="Disordered" evidence="1">
    <location>
        <begin position="48"/>
        <end position="82"/>
    </location>
</feature>
<evidence type="ECO:0000313" key="2">
    <source>
        <dbReference type="EMBL" id="KAG8539316.1"/>
    </source>
</evidence>
<comment type="caution">
    <text evidence="2">The sequence shown here is derived from an EMBL/GenBank/DDBJ whole genome shotgun (WGS) entry which is preliminary data.</text>
</comment>
<dbReference type="EMBL" id="WNYA01015184">
    <property type="protein sequence ID" value="KAG8539316.1"/>
    <property type="molecule type" value="Genomic_DNA"/>
</dbReference>
<feature type="compositionally biased region" description="Low complexity" evidence="1">
    <location>
        <begin position="70"/>
        <end position="82"/>
    </location>
</feature>
<organism evidence="2 3">
    <name type="scientific">Engystomops pustulosus</name>
    <name type="common">Tungara frog</name>
    <name type="synonym">Physalaemus pustulosus</name>
    <dbReference type="NCBI Taxonomy" id="76066"/>
    <lineage>
        <taxon>Eukaryota</taxon>
        <taxon>Metazoa</taxon>
        <taxon>Chordata</taxon>
        <taxon>Craniata</taxon>
        <taxon>Vertebrata</taxon>
        <taxon>Euteleostomi</taxon>
        <taxon>Amphibia</taxon>
        <taxon>Batrachia</taxon>
        <taxon>Anura</taxon>
        <taxon>Neobatrachia</taxon>
        <taxon>Hyloidea</taxon>
        <taxon>Leptodactylidae</taxon>
        <taxon>Leiuperinae</taxon>
        <taxon>Engystomops</taxon>
    </lineage>
</organism>
<proteinExistence type="predicted"/>
<feature type="region of interest" description="Disordered" evidence="1">
    <location>
        <begin position="118"/>
        <end position="161"/>
    </location>
</feature>
<dbReference type="AlphaFoldDB" id="A0AAV6YZ46"/>
<keyword evidence="3" id="KW-1185">Reference proteome</keyword>
<feature type="region of interest" description="Disordered" evidence="1">
    <location>
        <begin position="207"/>
        <end position="232"/>
    </location>
</feature>
<accession>A0AAV6YZ46</accession>
<name>A0AAV6YZ46_ENGPU</name>
<gene>
    <name evidence="2" type="ORF">GDO81_021086</name>
</gene>
<dbReference type="Proteomes" id="UP000824782">
    <property type="component" value="Unassembled WGS sequence"/>
</dbReference>
<feature type="compositionally biased region" description="Low complexity" evidence="1">
    <location>
        <begin position="134"/>
        <end position="143"/>
    </location>
</feature>
<evidence type="ECO:0000256" key="1">
    <source>
        <dbReference type="SAM" id="MobiDB-lite"/>
    </source>
</evidence>
<feature type="region of interest" description="Disordered" evidence="1">
    <location>
        <begin position="248"/>
        <end position="274"/>
    </location>
</feature>
<evidence type="ECO:0000313" key="3">
    <source>
        <dbReference type="Proteomes" id="UP000824782"/>
    </source>
</evidence>
<protein>
    <submittedName>
        <fullName evidence="2">Uncharacterized protein</fullName>
    </submittedName>
</protein>
<reference evidence="2" key="1">
    <citation type="thesis" date="2020" institute="ProQuest LLC" country="789 East Eisenhower Parkway, Ann Arbor, MI, USA">
        <title>Comparative Genomics and Chromosome Evolution.</title>
        <authorList>
            <person name="Mudd A.B."/>
        </authorList>
    </citation>
    <scope>NUCLEOTIDE SEQUENCE</scope>
    <source>
        <strain evidence="2">237g6f4</strain>
        <tissue evidence="2">Blood</tissue>
    </source>
</reference>
<sequence length="274" mass="28134">MQNNTFPAPFSAGCSGCLGGAAPQAPAAPSHCRCSPELDAATVLGATGATATAPGTGPPPPPTGGQRTVPGPAGSPSLSGLSADAFPAPSLLLQTRLDSCWAGQRGLHDRLALLPARREQGGDETPDSPPETPWSSWVSSSSSFGRHSGYHHQRKSSGGELETQADVFEPLAPPPGRCHHFPPPGWQSRSLMVMALAPQAACRARPAGVGAGHQTDTAGLPHPPHHRHHPPGSEAPSVFLTAPGACHQTGHHSPTFRGTDRCARGLDVASPAER</sequence>